<keyword evidence="2" id="KW-1185">Reference proteome</keyword>
<dbReference type="Proteomes" id="UP000000762">
    <property type="component" value="Chromosome"/>
</dbReference>
<evidence type="ECO:0000313" key="2">
    <source>
        <dbReference type="Proteomes" id="UP000000762"/>
    </source>
</evidence>
<dbReference type="KEGG" id="ftx:AW25_69"/>
<dbReference type="KEGG" id="ftn:FTN_0131"/>
<evidence type="ECO:0000313" key="1">
    <source>
        <dbReference type="EMBL" id="ABK89042.1"/>
    </source>
</evidence>
<accession>A0Q477</accession>
<dbReference type="EMBL" id="CP000439">
    <property type="protein sequence ID" value="ABK89042.1"/>
    <property type="molecule type" value="Genomic_DNA"/>
</dbReference>
<sequence>MKNFEVIRKDFLQSIEIYINHPYKSHFLSIHHRHRDTGIRRAALLKDYILHCPNLTIMNQLIKHYLERSQELEEVLLNLKLQYKKTITKAEIKVDASLLRGGNKHPSSLWTYVNNVFQQTKNQAPIENNLSIINNPIFDVFLPVQNISKIGNSTASAHVVTRYKDKKNEKVNYFVKSLNNNEVENAIAEVIYAQIWNYFIGNRASKSLLLLSEHENKIIGIASKGISDFQEYKSLSGDQKDYPGLIQILFYVCVLIENDFHICNFGTGLFNGKRCYSKIDHDYIVSFWDALKYGKFMTEVSHNFKELFKKKSMSSLFLLLESMRFSPVKANSRILELGHKIRLGRPSTVTSHMMMSQFRNKAITRSNQKELEYTINDFILKTRPAEISRFFSDLEGVLMTKIAPLIQYNYKYLGKSNELLFFFKLRFSHLCNLLN</sequence>
<proteinExistence type="predicted"/>
<organism evidence="1 2">
    <name type="scientific">Francisella tularensis subsp. novicida (strain ATCC 15482 / CCUG 33449 / U112)</name>
    <dbReference type="NCBI Taxonomy" id="401614"/>
    <lineage>
        <taxon>Bacteria</taxon>
        <taxon>Pseudomonadati</taxon>
        <taxon>Pseudomonadota</taxon>
        <taxon>Gammaproteobacteria</taxon>
        <taxon>Thiotrichales</taxon>
        <taxon>Francisellaceae</taxon>
        <taxon>Francisella</taxon>
    </lineage>
</organism>
<reference evidence="2" key="1">
    <citation type="journal article" date="2007" name="Genome Biol.">
        <title>Comparison of Francisella tularensis genomes reveals evolutionary events associated with the emergence of human pathogenic strains.</title>
        <authorList>
            <person name="Rohmer L."/>
            <person name="Fong C."/>
            <person name="Abmayr S."/>
            <person name="Wasnick M."/>
            <person name="Larson Freeman T.J."/>
            <person name="Radey M."/>
            <person name="Guina T."/>
            <person name="Svensson K."/>
            <person name="Hayden H.S."/>
            <person name="Jacobs M."/>
            <person name="Gallagher L.A."/>
            <person name="Manoil C."/>
            <person name="Ernst R.K."/>
            <person name="Drees B."/>
            <person name="Buckley D."/>
            <person name="Haugen E."/>
            <person name="Bovee D."/>
            <person name="Zhou Y."/>
            <person name="Chang J."/>
            <person name="Levy R."/>
            <person name="Lim R."/>
            <person name="Gillett W."/>
            <person name="Guenthener D."/>
            <person name="Kang A."/>
            <person name="Shaffer S.A."/>
            <person name="Taylor G."/>
            <person name="Chen J."/>
            <person name="Gallis B."/>
            <person name="D'Argenio D.A."/>
            <person name="Forsman M."/>
            <person name="Olson M.V."/>
            <person name="Goodlett D.R."/>
            <person name="Kaul R."/>
            <person name="Miller S.I."/>
            <person name="Brittnacher M.J."/>
        </authorList>
    </citation>
    <scope>NUCLEOTIDE SEQUENCE [LARGE SCALE GENOMIC DNA]</scope>
    <source>
        <strain evidence="2">U112</strain>
    </source>
</reference>
<protein>
    <submittedName>
        <fullName evidence="1">Uncharacterized protein</fullName>
    </submittedName>
</protein>
<name>A0Q477_FRATN</name>
<dbReference type="AlphaFoldDB" id="A0Q477"/>
<gene>
    <name evidence="1" type="ordered locus">FTN_0131</name>
</gene>